<evidence type="ECO:0000313" key="1">
    <source>
        <dbReference type="EMBL" id="EMI52505.1"/>
    </source>
</evidence>
<comment type="caution">
    <text evidence="1">The sequence shown here is derived from an EMBL/GenBank/DDBJ whole genome shotgun (WGS) entry which is preliminary data.</text>
</comment>
<dbReference type="EMBL" id="ANOH01000428">
    <property type="protein sequence ID" value="EMI52505.1"/>
    <property type="molecule type" value="Genomic_DNA"/>
</dbReference>
<reference evidence="1 2" key="1">
    <citation type="journal article" date="2013" name="Mar. Genomics">
        <title>Expression of sulfatases in Rhodopirellula baltica and the diversity of sulfatases in the genus Rhodopirellula.</title>
        <authorList>
            <person name="Wegner C.E."/>
            <person name="Richter-Heitmann T."/>
            <person name="Klindworth A."/>
            <person name="Klockow C."/>
            <person name="Richter M."/>
            <person name="Achstetter T."/>
            <person name="Glockner F.O."/>
            <person name="Harder J."/>
        </authorList>
    </citation>
    <scope>NUCLEOTIDE SEQUENCE [LARGE SCALE GENOMIC DNA]</scope>
    <source>
        <strain evidence="1 2">SM41</strain>
    </source>
</reference>
<accession>M5TTL8</accession>
<protein>
    <submittedName>
        <fullName evidence="1">Uncharacterized protein</fullName>
    </submittedName>
</protein>
<keyword evidence="2" id="KW-1185">Reference proteome</keyword>
<organism evidence="1 2">
    <name type="scientific">Rhodopirellula sallentina SM41</name>
    <dbReference type="NCBI Taxonomy" id="1263870"/>
    <lineage>
        <taxon>Bacteria</taxon>
        <taxon>Pseudomonadati</taxon>
        <taxon>Planctomycetota</taxon>
        <taxon>Planctomycetia</taxon>
        <taxon>Pirellulales</taxon>
        <taxon>Pirellulaceae</taxon>
        <taxon>Rhodopirellula</taxon>
    </lineage>
</organism>
<name>M5TTL8_9BACT</name>
<dbReference type="PATRIC" id="fig|1263870.3.peg.6417"/>
<proteinExistence type="predicted"/>
<sequence>MISTSLSLTSTQTPAMNGVMRRNLSSTARRFPQTGHFTMINLVVFSHKHLEYPRYNDTTIV</sequence>
<dbReference type="AlphaFoldDB" id="M5TTL8"/>
<gene>
    <name evidence="1" type="ORF">RSSM_06060</name>
</gene>
<evidence type="ECO:0000313" key="2">
    <source>
        <dbReference type="Proteomes" id="UP000011885"/>
    </source>
</evidence>
<dbReference type="Proteomes" id="UP000011885">
    <property type="component" value="Unassembled WGS sequence"/>
</dbReference>